<sequence>MSSFSIQVASGMLKSPKIVTSEPKISIIHLNKQSITTSIDAINLVEDHDECFALCLTEHWKTEDQLRDYNVKNFKLISSYCRGSSQEHGGSAVYIKEPFIAKAREDISSLSERSVFECSAAEVRIDGKKIVVLSIYRTENPQILIDKLDQILCDLVDKDSIIFLAGDFNLDMLLDGVGWPGTLKTFLSSFDIKPSIKDYTRIQGNKKSCIDNIFTNLDIFDSVIFNPHTSDHTAQKVKFELNNIDSNITKKRIFNNENKDYFKLMLSNVDWVSVIETLEVDDQWDTFMNIVQKIFVNCFPLKEINTTNKKKCQQCLQNDDIRNCKSRLDILFTLSSNNDEYKDIYRAEK</sequence>
<dbReference type="SUPFAM" id="SSF56219">
    <property type="entry name" value="DNase I-like"/>
    <property type="match status" value="1"/>
</dbReference>
<evidence type="ECO:0000259" key="1">
    <source>
        <dbReference type="Pfam" id="PF03372"/>
    </source>
</evidence>
<feature type="non-terminal residue" evidence="2">
    <location>
        <position position="349"/>
    </location>
</feature>
<dbReference type="Gene3D" id="3.60.10.10">
    <property type="entry name" value="Endonuclease/exonuclease/phosphatase"/>
    <property type="match status" value="1"/>
</dbReference>
<evidence type="ECO:0000313" key="2">
    <source>
        <dbReference type="RefSeq" id="XP_028149963.1"/>
    </source>
</evidence>
<dbReference type="AlphaFoldDB" id="A0A6P7GX25"/>
<gene>
    <name evidence="2" type="primary">LOC114343344</name>
</gene>
<protein>
    <submittedName>
        <fullName evidence="2">Uncharacterized protein LOC114343344</fullName>
    </submittedName>
</protein>
<dbReference type="GO" id="GO:0003824">
    <property type="term" value="F:catalytic activity"/>
    <property type="evidence" value="ECO:0007669"/>
    <property type="project" value="InterPro"/>
</dbReference>
<dbReference type="InterPro" id="IPR036691">
    <property type="entry name" value="Endo/exonu/phosph_ase_sf"/>
</dbReference>
<dbReference type="InParanoid" id="A0A6P7GX25"/>
<dbReference type="PANTHER" id="PTHR33776:SF4">
    <property type="entry name" value="ENDONUCLEASE_EXONUCLEASE_PHOSPHATASE DOMAIN-CONTAINING PROTEIN"/>
    <property type="match status" value="1"/>
</dbReference>
<name>A0A6P7GX25_DIAVI</name>
<dbReference type="InterPro" id="IPR005135">
    <property type="entry name" value="Endo/exonuclease/phosphatase"/>
</dbReference>
<dbReference type="RefSeq" id="XP_028149963.1">
    <property type="nucleotide sequence ID" value="XM_028294162.1"/>
</dbReference>
<accession>A0A6P7GX25</accession>
<proteinExistence type="predicted"/>
<feature type="domain" description="Endonuclease/exonuclease/phosphatase" evidence="1">
    <location>
        <begin position="53"/>
        <end position="232"/>
    </location>
</feature>
<organism evidence="2">
    <name type="scientific">Diabrotica virgifera virgifera</name>
    <name type="common">western corn rootworm</name>
    <dbReference type="NCBI Taxonomy" id="50390"/>
    <lineage>
        <taxon>Eukaryota</taxon>
        <taxon>Metazoa</taxon>
        <taxon>Ecdysozoa</taxon>
        <taxon>Arthropoda</taxon>
        <taxon>Hexapoda</taxon>
        <taxon>Insecta</taxon>
        <taxon>Pterygota</taxon>
        <taxon>Neoptera</taxon>
        <taxon>Endopterygota</taxon>
        <taxon>Coleoptera</taxon>
        <taxon>Polyphaga</taxon>
        <taxon>Cucujiformia</taxon>
        <taxon>Chrysomeloidea</taxon>
        <taxon>Chrysomelidae</taxon>
        <taxon>Galerucinae</taxon>
        <taxon>Diabroticina</taxon>
        <taxon>Diabroticites</taxon>
        <taxon>Diabrotica</taxon>
    </lineage>
</organism>
<dbReference type="Pfam" id="PF03372">
    <property type="entry name" value="Exo_endo_phos"/>
    <property type="match status" value="1"/>
</dbReference>
<reference evidence="2" key="1">
    <citation type="submission" date="2025-08" db="UniProtKB">
        <authorList>
            <consortium name="RefSeq"/>
        </authorList>
    </citation>
    <scope>IDENTIFICATION</scope>
    <source>
        <tissue evidence="2">Whole insect</tissue>
    </source>
</reference>
<dbReference type="PANTHER" id="PTHR33776">
    <property type="entry name" value="ENDO/EXONUCLEASE/PHOSPHATASE DOMAIN-CONTAINING PROTEIN"/>
    <property type="match status" value="1"/>
</dbReference>